<keyword evidence="8 11" id="KW-0472">Membrane</keyword>
<evidence type="ECO:0000256" key="8">
    <source>
        <dbReference type="ARBA" id="ARBA00023136"/>
    </source>
</evidence>
<evidence type="ECO:0000256" key="3">
    <source>
        <dbReference type="ARBA" id="ARBA00022692"/>
    </source>
</evidence>
<evidence type="ECO:0000256" key="4">
    <source>
        <dbReference type="ARBA" id="ARBA00022792"/>
    </source>
</evidence>
<dbReference type="NCBIfam" id="TIGR03592">
    <property type="entry name" value="yidC_oxa1_cterm"/>
    <property type="match status" value="1"/>
</dbReference>
<sequence length="435" mass="47823">RVGASPSSTVVLNSSSVRYGSWYAPWTWGSSAVTTQTPELSPATLDHPAVVDSAQKLGFLKELGLDYGWGTSAMFQWGIEHLHITYGLQWGAAILAASVMIRLIGLPFQIRASNNQAKSQAIAPLIAPIRDEMTAAIRAKDTVASEELRQKISMMYAASGTNPLGAMLPMLVQIPFGFGAFRCTRGMSTLPVESMRDQGFLWFSDLTVSDPYYILPVTVAGLGFAMFKYGGETGVKTTSEADSSQQVMQSMKFVMPLMMGTFCAWMPAGLQLYFLSTSVLSMSTGLVLRRPGVRSVLGLTQVITDAERSIVGRIAKGESTLGPKGVTDLYQVKNNSPQLNVRPGALRPSHMQAEKKVESPEEEFKKGMPKEASKTDQATWVVKHYNPTAMAGRVKQRYSAATKKSVDKVEEVKQEVKKQREREFETRRRVSKGRR</sequence>
<feature type="domain" description="Membrane insertase YidC/Oxa/ALB C-terminal" evidence="12">
    <location>
        <begin position="90"/>
        <end position="289"/>
    </location>
</feature>
<comment type="caution">
    <text evidence="13">The sequence shown here is derived from an EMBL/GenBank/DDBJ whole genome shotgun (WGS) entry which is preliminary data.</text>
</comment>
<evidence type="ECO:0000256" key="6">
    <source>
        <dbReference type="ARBA" id="ARBA00022989"/>
    </source>
</evidence>
<keyword evidence="6 11" id="KW-1133">Transmembrane helix</keyword>
<evidence type="ECO:0000256" key="1">
    <source>
        <dbReference type="ARBA" id="ARBA00004448"/>
    </source>
</evidence>
<proteinExistence type="inferred from homology"/>
<comment type="subcellular location">
    <subcellularLocation>
        <location evidence="9">Membrane</location>
        <topology evidence="9">Multi-pass membrane protein</topology>
    </subcellularLocation>
    <subcellularLocation>
        <location evidence="1">Mitochondrion inner membrane</location>
        <topology evidence="1">Multi-pass membrane protein</topology>
    </subcellularLocation>
</comment>
<gene>
    <name evidence="13" type="ORF">EJ04DRAFT_450600</name>
</gene>
<keyword evidence="5" id="KW-0809">Transit peptide</keyword>
<name>A0A9P4QMZ5_9PLEO</name>
<dbReference type="AlphaFoldDB" id="A0A9P4QMZ5"/>
<keyword evidence="14" id="KW-1185">Reference proteome</keyword>
<keyword evidence="3 9" id="KW-0812">Transmembrane</keyword>
<evidence type="ECO:0000256" key="2">
    <source>
        <dbReference type="ARBA" id="ARBA00009877"/>
    </source>
</evidence>
<dbReference type="GO" id="GO:0032979">
    <property type="term" value="P:protein insertion into mitochondrial inner membrane from matrix"/>
    <property type="evidence" value="ECO:0007669"/>
    <property type="project" value="TreeGrafter"/>
</dbReference>
<evidence type="ECO:0000313" key="13">
    <source>
        <dbReference type="EMBL" id="KAF2727836.1"/>
    </source>
</evidence>
<evidence type="ECO:0000256" key="11">
    <source>
        <dbReference type="SAM" id="Phobius"/>
    </source>
</evidence>
<dbReference type="PANTHER" id="PTHR12428:SF66">
    <property type="entry name" value="MITOCHONDRIAL INNER MEMBRANE PROTEIN OXA1L"/>
    <property type="match status" value="1"/>
</dbReference>
<feature type="non-terminal residue" evidence="13">
    <location>
        <position position="1"/>
    </location>
</feature>
<dbReference type="EMBL" id="ML996309">
    <property type="protein sequence ID" value="KAF2727836.1"/>
    <property type="molecule type" value="Genomic_DNA"/>
</dbReference>
<dbReference type="CDD" id="cd20069">
    <property type="entry name" value="5TM_Oxa1-like"/>
    <property type="match status" value="1"/>
</dbReference>
<dbReference type="PANTHER" id="PTHR12428">
    <property type="entry name" value="OXA1"/>
    <property type="match status" value="1"/>
</dbReference>
<comment type="similarity">
    <text evidence="2 9">Belongs to the OXA1/ALB3/YidC family.</text>
</comment>
<feature type="compositionally biased region" description="Basic and acidic residues" evidence="10">
    <location>
        <begin position="352"/>
        <end position="374"/>
    </location>
</feature>
<dbReference type="OrthoDB" id="2148490at2759"/>
<evidence type="ECO:0000313" key="14">
    <source>
        <dbReference type="Proteomes" id="UP000799444"/>
    </source>
</evidence>
<feature type="region of interest" description="Disordered" evidence="10">
    <location>
        <begin position="395"/>
        <end position="435"/>
    </location>
</feature>
<keyword evidence="4" id="KW-0999">Mitochondrion inner membrane</keyword>
<organism evidence="13 14">
    <name type="scientific">Polyplosphaeria fusca</name>
    <dbReference type="NCBI Taxonomy" id="682080"/>
    <lineage>
        <taxon>Eukaryota</taxon>
        <taxon>Fungi</taxon>
        <taxon>Dikarya</taxon>
        <taxon>Ascomycota</taxon>
        <taxon>Pezizomycotina</taxon>
        <taxon>Dothideomycetes</taxon>
        <taxon>Pleosporomycetidae</taxon>
        <taxon>Pleosporales</taxon>
        <taxon>Tetraplosphaeriaceae</taxon>
        <taxon>Polyplosphaeria</taxon>
    </lineage>
</organism>
<feature type="region of interest" description="Disordered" evidence="10">
    <location>
        <begin position="337"/>
        <end position="379"/>
    </location>
</feature>
<feature type="compositionally biased region" description="Basic and acidic residues" evidence="10">
    <location>
        <begin position="404"/>
        <end position="428"/>
    </location>
</feature>
<evidence type="ECO:0000256" key="9">
    <source>
        <dbReference type="RuleBase" id="RU003945"/>
    </source>
</evidence>
<evidence type="ECO:0000256" key="7">
    <source>
        <dbReference type="ARBA" id="ARBA00023128"/>
    </source>
</evidence>
<feature type="transmembrane region" description="Helical" evidence="11">
    <location>
        <begin position="253"/>
        <end position="274"/>
    </location>
</feature>
<dbReference type="Proteomes" id="UP000799444">
    <property type="component" value="Unassembled WGS sequence"/>
</dbReference>
<evidence type="ECO:0000259" key="12">
    <source>
        <dbReference type="Pfam" id="PF02096"/>
    </source>
</evidence>
<keyword evidence="7" id="KW-0496">Mitochondrion</keyword>
<accession>A0A9P4QMZ5</accession>
<protein>
    <recommendedName>
        <fullName evidence="12">Membrane insertase YidC/Oxa/ALB C-terminal domain-containing protein</fullName>
    </recommendedName>
</protein>
<feature type="transmembrane region" description="Helical" evidence="11">
    <location>
        <begin position="84"/>
        <end position="104"/>
    </location>
</feature>
<dbReference type="GO" id="GO:0005743">
    <property type="term" value="C:mitochondrial inner membrane"/>
    <property type="evidence" value="ECO:0007669"/>
    <property type="project" value="UniProtKB-SubCell"/>
</dbReference>
<evidence type="ECO:0000256" key="5">
    <source>
        <dbReference type="ARBA" id="ARBA00022946"/>
    </source>
</evidence>
<evidence type="ECO:0000256" key="10">
    <source>
        <dbReference type="SAM" id="MobiDB-lite"/>
    </source>
</evidence>
<dbReference type="GO" id="GO:0032977">
    <property type="term" value="F:membrane insertase activity"/>
    <property type="evidence" value="ECO:0007669"/>
    <property type="project" value="InterPro"/>
</dbReference>
<dbReference type="Pfam" id="PF02096">
    <property type="entry name" value="60KD_IMP"/>
    <property type="match status" value="1"/>
</dbReference>
<dbReference type="InterPro" id="IPR028055">
    <property type="entry name" value="YidC/Oxa/ALB_C"/>
</dbReference>
<dbReference type="InterPro" id="IPR001708">
    <property type="entry name" value="YidC/ALB3/OXA1/COX18"/>
</dbReference>
<reference evidence="13" key="1">
    <citation type="journal article" date="2020" name="Stud. Mycol.">
        <title>101 Dothideomycetes genomes: a test case for predicting lifestyles and emergence of pathogens.</title>
        <authorList>
            <person name="Haridas S."/>
            <person name="Albert R."/>
            <person name="Binder M."/>
            <person name="Bloem J."/>
            <person name="Labutti K."/>
            <person name="Salamov A."/>
            <person name="Andreopoulos B."/>
            <person name="Baker S."/>
            <person name="Barry K."/>
            <person name="Bills G."/>
            <person name="Bluhm B."/>
            <person name="Cannon C."/>
            <person name="Castanera R."/>
            <person name="Culley D."/>
            <person name="Daum C."/>
            <person name="Ezra D."/>
            <person name="Gonzalez J."/>
            <person name="Henrissat B."/>
            <person name="Kuo A."/>
            <person name="Liang C."/>
            <person name="Lipzen A."/>
            <person name="Lutzoni F."/>
            <person name="Magnuson J."/>
            <person name="Mondo S."/>
            <person name="Nolan M."/>
            <person name="Ohm R."/>
            <person name="Pangilinan J."/>
            <person name="Park H.-J."/>
            <person name="Ramirez L."/>
            <person name="Alfaro M."/>
            <person name="Sun H."/>
            <person name="Tritt A."/>
            <person name="Yoshinaga Y."/>
            <person name="Zwiers L.-H."/>
            <person name="Turgeon B."/>
            <person name="Goodwin S."/>
            <person name="Spatafora J."/>
            <person name="Crous P."/>
            <person name="Grigoriev I."/>
        </authorList>
    </citation>
    <scope>NUCLEOTIDE SEQUENCE</scope>
    <source>
        <strain evidence="13">CBS 125425</strain>
    </source>
</reference>